<dbReference type="GO" id="GO:0045087">
    <property type="term" value="P:innate immune response"/>
    <property type="evidence" value="ECO:0007669"/>
    <property type="project" value="UniProtKB-KW"/>
</dbReference>
<keyword evidence="14" id="KW-1185">Reference proteome</keyword>
<keyword evidence="7" id="KW-0378">Hydrolase</keyword>
<dbReference type="PROSITE" id="PS50105">
    <property type="entry name" value="SAM_DOMAIN"/>
    <property type="match status" value="1"/>
</dbReference>
<evidence type="ECO:0000256" key="3">
    <source>
        <dbReference type="ARBA" id="ARBA00011982"/>
    </source>
</evidence>
<dbReference type="GO" id="GO:0007165">
    <property type="term" value="P:signal transduction"/>
    <property type="evidence" value="ECO:0007669"/>
    <property type="project" value="InterPro"/>
</dbReference>
<comment type="similarity">
    <text evidence="2">Belongs to the SARM1 family.</text>
</comment>
<keyword evidence="4" id="KW-0963">Cytoplasm</keyword>
<dbReference type="InterPro" id="IPR013761">
    <property type="entry name" value="SAM/pointed_sf"/>
</dbReference>
<dbReference type="SUPFAM" id="SSF47769">
    <property type="entry name" value="SAM/Pointed domain"/>
    <property type="match status" value="1"/>
</dbReference>
<keyword evidence="9" id="KW-0520">NAD</keyword>
<evidence type="ECO:0000259" key="11">
    <source>
        <dbReference type="PROSITE" id="PS50104"/>
    </source>
</evidence>
<dbReference type="Pfam" id="PF07647">
    <property type="entry name" value="SAM_2"/>
    <property type="match status" value="1"/>
</dbReference>
<feature type="domain" description="SAM" evidence="12">
    <location>
        <begin position="409"/>
        <end position="473"/>
    </location>
</feature>
<dbReference type="Gene3D" id="1.25.10.10">
    <property type="entry name" value="Leucine-rich Repeat Variant"/>
    <property type="match status" value="1"/>
</dbReference>
<dbReference type="Gene3D" id="1.10.150.50">
    <property type="entry name" value="Transcription Factor, Ets-1"/>
    <property type="match status" value="1"/>
</dbReference>
<keyword evidence="8" id="KW-0391">Immunity</keyword>
<dbReference type="GO" id="GO:0019677">
    <property type="term" value="P:NAD+ catabolic process"/>
    <property type="evidence" value="ECO:0007669"/>
    <property type="project" value="UniProtKB-ARBA"/>
</dbReference>
<dbReference type="GO" id="GO:0044297">
    <property type="term" value="C:cell body"/>
    <property type="evidence" value="ECO:0007669"/>
    <property type="project" value="UniProtKB-ARBA"/>
</dbReference>
<evidence type="ECO:0000256" key="2">
    <source>
        <dbReference type="ARBA" id="ARBA00008291"/>
    </source>
</evidence>
<dbReference type="Proteomes" id="UP000475862">
    <property type="component" value="Unassembled WGS sequence"/>
</dbReference>
<evidence type="ECO:0000256" key="6">
    <source>
        <dbReference type="ARBA" id="ARBA00022737"/>
    </source>
</evidence>
<sequence>MLGGLPICPSKSSHIMSLSECKISTANIMIKCVKDNLLNIEFEDLDMMQNFANNADVENAIQKYSLYLENTIKVLLDSEYAHLGSPYEVIDKIFDMICKAWAVPNCKLGYWLCNKLRDCGGLDLLINNCVSKDQNLQFSSARLLEQCLITENREYVLEKGVDKVVHVVCEYKTQISSVDKYNVSTGILENLFKHKEIMSIDVIQIGGLDVLLYEFRNRDIVTLEHCVSALANLSLYGGPESQDYMIKHNVPQWLFTIVFNTNVNIKYYAFLAIVILITNNEEDEITVKKSKSLNLINPFIITHKSTDFAKTNMVPHTLGQSQNWLKKLIPVLSSSSEEACNLAVFHFCMDAGIKKQVGMTSIFRAINVIGPLKKLAIDGNFISSKLAAKTLRLIGEDAPYQLSQEVPLWSVDDVHEWAKQFGFREYANDLSANLVDGDLLLQLTEKNLEDDIKIQNGIARKRFIRELDKLKKTADYSSKDPTGLHLFLNSIEPTYTVYTYPMLNAGINMNTIRNLTEDKLAVNCGIANRVHLSHILNSINDDETTDVFISYRRSNGSQLASLLKVYLEIRDYRVFIDVVRLKNGYFGNNLLKHLKRAKNFVLVLTKNSLDKCVGDNRCHDWVHKEIVTAMQNQLNIIPIIVDNFSWPDTLPEDIRNLRTYNVVQWSHESQDKCVDAIEKAIRNHSN</sequence>
<dbReference type="EMBL" id="VYZN01000001">
    <property type="protein sequence ID" value="KAE9545352.1"/>
    <property type="molecule type" value="Genomic_DNA"/>
</dbReference>
<dbReference type="GO" id="GO:0061809">
    <property type="term" value="F:NAD+ nucleosidase activity, cyclic ADP-ribose generating"/>
    <property type="evidence" value="ECO:0007669"/>
    <property type="project" value="UniProtKB-EC"/>
</dbReference>
<dbReference type="GO" id="GO:0035591">
    <property type="term" value="F:signaling adaptor activity"/>
    <property type="evidence" value="ECO:0007669"/>
    <property type="project" value="InterPro"/>
</dbReference>
<dbReference type="FunFam" id="1.10.150.50:FF:000043">
    <property type="entry name" value="Sterile alpha and TIR motif-containing 1"/>
    <property type="match status" value="1"/>
</dbReference>
<dbReference type="SMART" id="SM00454">
    <property type="entry name" value="SAM"/>
    <property type="match status" value="2"/>
</dbReference>
<dbReference type="InterPro" id="IPR001660">
    <property type="entry name" value="SAM"/>
</dbReference>
<accession>A0A6G0UAM1</accession>
<protein>
    <recommendedName>
        <fullName evidence="3">ADP-ribosyl cyclase/cyclic ADP-ribose hydrolase</fullName>
        <ecNumber evidence="3">3.2.2.6</ecNumber>
    </recommendedName>
</protein>
<dbReference type="GO" id="GO:0005737">
    <property type="term" value="C:cytoplasm"/>
    <property type="evidence" value="ECO:0007669"/>
    <property type="project" value="UniProtKB-SubCell"/>
</dbReference>
<gene>
    <name evidence="13" type="ORF">AGLY_000895</name>
</gene>
<evidence type="ECO:0000256" key="4">
    <source>
        <dbReference type="ARBA" id="ARBA00022490"/>
    </source>
</evidence>
<evidence type="ECO:0000313" key="13">
    <source>
        <dbReference type="EMBL" id="KAE9545352.1"/>
    </source>
</evidence>
<dbReference type="Pfam" id="PF00536">
    <property type="entry name" value="SAM_1"/>
    <property type="match status" value="1"/>
</dbReference>
<keyword evidence="6" id="KW-0677">Repeat</keyword>
<dbReference type="Pfam" id="PF13676">
    <property type="entry name" value="TIR_2"/>
    <property type="match status" value="1"/>
</dbReference>
<dbReference type="SUPFAM" id="SSF48371">
    <property type="entry name" value="ARM repeat"/>
    <property type="match status" value="1"/>
</dbReference>
<organism evidence="13 14">
    <name type="scientific">Aphis glycines</name>
    <name type="common">Soybean aphid</name>
    <dbReference type="NCBI Taxonomy" id="307491"/>
    <lineage>
        <taxon>Eukaryota</taxon>
        <taxon>Metazoa</taxon>
        <taxon>Ecdysozoa</taxon>
        <taxon>Arthropoda</taxon>
        <taxon>Hexapoda</taxon>
        <taxon>Insecta</taxon>
        <taxon>Pterygota</taxon>
        <taxon>Neoptera</taxon>
        <taxon>Paraneoptera</taxon>
        <taxon>Hemiptera</taxon>
        <taxon>Sternorrhyncha</taxon>
        <taxon>Aphidomorpha</taxon>
        <taxon>Aphidoidea</taxon>
        <taxon>Aphididae</taxon>
        <taxon>Aphidini</taxon>
        <taxon>Aphis</taxon>
        <taxon>Aphis</taxon>
    </lineage>
</organism>
<comment type="subcellular location">
    <subcellularLocation>
        <location evidence="1">Cytoplasm</location>
    </subcellularLocation>
</comment>
<dbReference type="EC" id="3.2.2.6" evidence="3"/>
<dbReference type="InterPro" id="IPR000157">
    <property type="entry name" value="TIR_dom"/>
</dbReference>
<dbReference type="PROSITE" id="PS50104">
    <property type="entry name" value="TIR"/>
    <property type="match status" value="1"/>
</dbReference>
<evidence type="ECO:0000256" key="1">
    <source>
        <dbReference type="ARBA" id="ARBA00004496"/>
    </source>
</evidence>
<dbReference type="PANTHER" id="PTHR22998">
    <property type="entry name" value="SARM1"/>
    <property type="match status" value="1"/>
</dbReference>
<dbReference type="GO" id="GO:0048678">
    <property type="term" value="P:response to axon injury"/>
    <property type="evidence" value="ECO:0007669"/>
    <property type="project" value="InterPro"/>
</dbReference>
<evidence type="ECO:0000256" key="7">
    <source>
        <dbReference type="ARBA" id="ARBA00022801"/>
    </source>
</evidence>
<dbReference type="GO" id="GO:0030425">
    <property type="term" value="C:dendrite"/>
    <property type="evidence" value="ECO:0007669"/>
    <property type="project" value="TreeGrafter"/>
</dbReference>
<dbReference type="InterPro" id="IPR016024">
    <property type="entry name" value="ARM-type_fold"/>
</dbReference>
<dbReference type="CDD" id="cd09501">
    <property type="entry name" value="SAM_SARM1-like_repeat1"/>
    <property type="match status" value="1"/>
</dbReference>
<proteinExistence type="inferred from homology"/>
<evidence type="ECO:0000256" key="5">
    <source>
        <dbReference type="ARBA" id="ARBA00022588"/>
    </source>
</evidence>
<dbReference type="AlphaFoldDB" id="A0A6G0UAM1"/>
<evidence type="ECO:0000256" key="10">
    <source>
        <dbReference type="ARBA" id="ARBA00047304"/>
    </source>
</evidence>
<feature type="domain" description="TIR" evidence="11">
    <location>
        <begin position="543"/>
        <end position="685"/>
    </location>
</feature>
<dbReference type="InterPro" id="IPR011989">
    <property type="entry name" value="ARM-like"/>
</dbReference>
<dbReference type="Gene3D" id="3.40.50.10140">
    <property type="entry name" value="Toll/interleukin-1 receptor homology (TIR) domain"/>
    <property type="match status" value="1"/>
</dbReference>
<name>A0A6G0UAM1_APHGL</name>
<dbReference type="GO" id="GO:0034128">
    <property type="term" value="P:negative regulation of MyD88-independent toll-like receptor signaling pathway"/>
    <property type="evidence" value="ECO:0007669"/>
    <property type="project" value="InterPro"/>
</dbReference>
<evidence type="ECO:0000259" key="12">
    <source>
        <dbReference type="PROSITE" id="PS50105"/>
    </source>
</evidence>
<dbReference type="GO" id="GO:0003953">
    <property type="term" value="F:NAD+ nucleosidase activity"/>
    <property type="evidence" value="ECO:0007669"/>
    <property type="project" value="InterPro"/>
</dbReference>
<dbReference type="PANTHER" id="PTHR22998:SF1">
    <property type="entry name" value="NAD(+) HYDROLASE SARM1"/>
    <property type="match status" value="1"/>
</dbReference>
<comment type="catalytic activity">
    <reaction evidence="10">
        <text>NAD(+) + H2O = ADP-D-ribose + nicotinamide + H(+)</text>
        <dbReference type="Rhea" id="RHEA:16301"/>
        <dbReference type="ChEBI" id="CHEBI:15377"/>
        <dbReference type="ChEBI" id="CHEBI:15378"/>
        <dbReference type="ChEBI" id="CHEBI:17154"/>
        <dbReference type="ChEBI" id="CHEBI:57540"/>
        <dbReference type="ChEBI" id="CHEBI:57967"/>
        <dbReference type="EC" id="3.2.2.6"/>
    </reaction>
    <physiologicalReaction direction="left-to-right" evidence="10">
        <dbReference type="Rhea" id="RHEA:16302"/>
    </physiologicalReaction>
</comment>
<evidence type="ECO:0000256" key="9">
    <source>
        <dbReference type="ARBA" id="ARBA00023027"/>
    </source>
</evidence>
<evidence type="ECO:0000313" key="14">
    <source>
        <dbReference type="Proteomes" id="UP000475862"/>
    </source>
</evidence>
<dbReference type="SMART" id="SM00255">
    <property type="entry name" value="TIR"/>
    <property type="match status" value="1"/>
</dbReference>
<reference evidence="13 14" key="1">
    <citation type="submission" date="2019-08" db="EMBL/GenBank/DDBJ databases">
        <title>The genome of the soybean aphid Biotype 1, its phylome, world population structure and adaptation to the North American continent.</title>
        <authorList>
            <person name="Giordano R."/>
            <person name="Donthu R.K."/>
            <person name="Hernandez A.G."/>
            <person name="Wright C.L."/>
            <person name="Zimin A.V."/>
        </authorList>
    </citation>
    <scope>NUCLEOTIDE SEQUENCE [LARGE SCALE GENOMIC DNA]</scope>
    <source>
        <tissue evidence="13">Whole aphids</tissue>
    </source>
</reference>
<dbReference type="SUPFAM" id="SSF52200">
    <property type="entry name" value="Toll/Interleukin receptor TIR domain"/>
    <property type="match status" value="1"/>
</dbReference>
<dbReference type="InterPro" id="IPR035897">
    <property type="entry name" value="Toll_tir_struct_dom_sf"/>
</dbReference>
<keyword evidence="5" id="KW-0399">Innate immunity</keyword>
<dbReference type="InterPro" id="IPR039184">
    <property type="entry name" value="SARM1"/>
</dbReference>
<dbReference type="OrthoDB" id="202764at2759"/>
<evidence type="ECO:0000256" key="8">
    <source>
        <dbReference type="ARBA" id="ARBA00022859"/>
    </source>
</evidence>
<comment type="caution">
    <text evidence="13">The sequence shown here is derived from an EMBL/GenBank/DDBJ whole genome shotgun (WGS) entry which is preliminary data.</text>
</comment>